<proteinExistence type="predicted"/>
<name>A0ABP8Z7P2_9ACTN</name>
<protein>
    <submittedName>
        <fullName evidence="1">Uncharacterized protein</fullName>
    </submittedName>
</protein>
<dbReference type="EMBL" id="BAABKN010000023">
    <property type="protein sequence ID" value="GAA4748865.1"/>
    <property type="molecule type" value="Genomic_DNA"/>
</dbReference>
<keyword evidence="2" id="KW-1185">Reference proteome</keyword>
<sequence length="167" mass="18111">MLLAPTEQVAEFVATTYTLDEVRIEPIALNGWVLSSPSLALDLILGGRTGLGRLLRMVPRRLAESPAWCSVTNPVARVALRGVRTRGAAGNDRREWYGATDVREVVAMSGTFDGHDLGRLTPVDPPPRAGFSSTPTRPSVTTVSPRLLGHFCRFSGTAEAQNLRDTR</sequence>
<accession>A0ABP8Z7P2</accession>
<organism evidence="1 2">
    <name type="scientific">Nocardioides endophyticus</name>
    <dbReference type="NCBI Taxonomy" id="1353775"/>
    <lineage>
        <taxon>Bacteria</taxon>
        <taxon>Bacillati</taxon>
        <taxon>Actinomycetota</taxon>
        <taxon>Actinomycetes</taxon>
        <taxon>Propionibacteriales</taxon>
        <taxon>Nocardioidaceae</taxon>
        <taxon>Nocardioides</taxon>
    </lineage>
</organism>
<gene>
    <name evidence="1" type="ORF">GCM10023350_37310</name>
</gene>
<evidence type="ECO:0000313" key="1">
    <source>
        <dbReference type="EMBL" id="GAA4748865.1"/>
    </source>
</evidence>
<dbReference type="Proteomes" id="UP001499882">
    <property type="component" value="Unassembled WGS sequence"/>
</dbReference>
<evidence type="ECO:0000313" key="2">
    <source>
        <dbReference type="Proteomes" id="UP001499882"/>
    </source>
</evidence>
<comment type="caution">
    <text evidence="1">The sequence shown here is derived from an EMBL/GenBank/DDBJ whole genome shotgun (WGS) entry which is preliminary data.</text>
</comment>
<reference evidence="2" key="1">
    <citation type="journal article" date="2019" name="Int. J. Syst. Evol. Microbiol.">
        <title>The Global Catalogue of Microorganisms (GCM) 10K type strain sequencing project: providing services to taxonomists for standard genome sequencing and annotation.</title>
        <authorList>
            <consortium name="The Broad Institute Genomics Platform"/>
            <consortium name="The Broad Institute Genome Sequencing Center for Infectious Disease"/>
            <person name="Wu L."/>
            <person name="Ma J."/>
        </authorList>
    </citation>
    <scope>NUCLEOTIDE SEQUENCE [LARGE SCALE GENOMIC DNA]</scope>
    <source>
        <strain evidence="2">JCM 18532</strain>
    </source>
</reference>